<dbReference type="RefSeq" id="WP_201843368.1">
    <property type="nucleotide sequence ID" value="NZ_JAERRK010000025.1"/>
</dbReference>
<sequence length="79" mass="8597">MRYVATIQPVHPDNTVCKHPVTDTGAPKDHTSTCSGRSGYIARCSGCSWRRTSKTEAQLEDLGDSHLRSHLRTAALATS</sequence>
<keyword evidence="2" id="KW-1185">Reference proteome</keyword>
<protein>
    <submittedName>
        <fullName evidence="1">Uncharacterized protein</fullName>
    </submittedName>
</protein>
<evidence type="ECO:0000313" key="1">
    <source>
        <dbReference type="EMBL" id="MBL1086818.1"/>
    </source>
</evidence>
<gene>
    <name evidence="1" type="ORF">JK359_33475</name>
</gene>
<name>A0A937JTI8_9ACTN</name>
<dbReference type="AlphaFoldDB" id="A0A937JTI8"/>
<dbReference type="EMBL" id="JAERRK010000025">
    <property type="protein sequence ID" value="MBL1086818.1"/>
    <property type="molecule type" value="Genomic_DNA"/>
</dbReference>
<evidence type="ECO:0000313" key="2">
    <source>
        <dbReference type="Proteomes" id="UP000661858"/>
    </source>
</evidence>
<dbReference type="Proteomes" id="UP000661858">
    <property type="component" value="Unassembled WGS sequence"/>
</dbReference>
<comment type="caution">
    <text evidence="1">The sequence shown here is derived from an EMBL/GenBank/DDBJ whole genome shotgun (WGS) entry which is preliminary data.</text>
</comment>
<accession>A0A937JTI8</accession>
<organism evidence="1 2">
    <name type="scientific">Streptomyces actinomycinicus</name>
    <dbReference type="NCBI Taxonomy" id="1695166"/>
    <lineage>
        <taxon>Bacteria</taxon>
        <taxon>Bacillati</taxon>
        <taxon>Actinomycetota</taxon>
        <taxon>Actinomycetes</taxon>
        <taxon>Kitasatosporales</taxon>
        <taxon>Streptomycetaceae</taxon>
        <taxon>Streptomyces</taxon>
    </lineage>
</organism>
<proteinExistence type="predicted"/>
<reference evidence="1" key="1">
    <citation type="submission" date="2021-01" db="EMBL/GenBank/DDBJ databases">
        <title>WGS of actinomycetes isolated from Thailand.</title>
        <authorList>
            <person name="Thawai C."/>
        </authorList>
    </citation>
    <scope>NUCLEOTIDE SEQUENCE</scope>
    <source>
        <strain evidence="1">RCU-197</strain>
    </source>
</reference>